<evidence type="ECO:0000313" key="3">
    <source>
        <dbReference type="EMBL" id="SHH96523.1"/>
    </source>
</evidence>
<dbReference type="SMART" id="SM00382">
    <property type="entry name" value="AAA"/>
    <property type="match status" value="1"/>
</dbReference>
<feature type="domain" description="AAA+ ATPase" evidence="2">
    <location>
        <begin position="181"/>
        <end position="304"/>
    </location>
</feature>
<dbReference type="STRING" id="1121306.SAMN02745196_02135"/>
<dbReference type="Pfam" id="PF01695">
    <property type="entry name" value="IstB_IS21"/>
    <property type="match status" value="1"/>
</dbReference>
<dbReference type="GO" id="GO:0006260">
    <property type="term" value="P:DNA replication"/>
    <property type="evidence" value="ECO:0007669"/>
    <property type="project" value="TreeGrafter"/>
</dbReference>
<name>A0A1M5XBF3_9CLOT</name>
<dbReference type="GO" id="GO:0005524">
    <property type="term" value="F:ATP binding"/>
    <property type="evidence" value="ECO:0007669"/>
    <property type="project" value="InterPro"/>
</dbReference>
<dbReference type="InterPro" id="IPR003593">
    <property type="entry name" value="AAA+_ATPase"/>
</dbReference>
<keyword evidence="1" id="KW-0175">Coiled coil</keyword>
<dbReference type="SUPFAM" id="SSF52540">
    <property type="entry name" value="P-loop containing nucleoside triphosphate hydrolases"/>
    <property type="match status" value="1"/>
</dbReference>
<evidence type="ECO:0000259" key="2">
    <source>
        <dbReference type="SMART" id="SM00382"/>
    </source>
</evidence>
<sequence>MIKGYQERLLKIYDTIREEEAKALEARKEEIQEKLPEVLDIEREIGKLCIQVSISAFKDIDNREQHLNNLREKITDLRMQKSELLVSHGYPMDYLNLKYHCEKCKDTGFILNQRCECFYKKLVDLYYENSELKEVLQVRNFNNFALNYFDSHKSNNLESPRKNMEKNLGTAMNFIKNFNNSDENLLFYGTAGTGKTYLSQCIAKELLDKGVLVVYRTADDLIKDLKEIRFDNNTTLENLIINCDLLIIDDLGTEQMNDFSRTEFFNLLNRKLLKKKKMLISTNLSLEDLLKNYYDRITSRLLGEFTLSKFYGDDLRIKLNLKKGRA</sequence>
<evidence type="ECO:0000256" key="1">
    <source>
        <dbReference type="SAM" id="Coils"/>
    </source>
</evidence>
<dbReference type="RefSeq" id="WP_072831998.1">
    <property type="nucleotide sequence ID" value="NZ_FQXP01000007.1"/>
</dbReference>
<dbReference type="EMBL" id="FQXP01000007">
    <property type="protein sequence ID" value="SHH96523.1"/>
    <property type="molecule type" value="Genomic_DNA"/>
</dbReference>
<dbReference type="InterPro" id="IPR027417">
    <property type="entry name" value="P-loop_NTPase"/>
</dbReference>
<dbReference type="AlphaFoldDB" id="A0A1M5XBF3"/>
<feature type="coiled-coil region" evidence="1">
    <location>
        <begin position="21"/>
        <end position="87"/>
    </location>
</feature>
<organism evidence="3 4">
    <name type="scientific">Clostridium collagenovorans DSM 3089</name>
    <dbReference type="NCBI Taxonomy" id="1121306"/>
    <lineage>
        <taxon>Bacteria</taxon>
        <taxon>Bacillati</taxon>
        <taxon>Bacillota</taxon>
        <taxon>Clostridia</taxon>
        <taxon>Eubacteriales</taxon>
        <taxon>Clostridiaceae</taxon>
        <taxon>Clostridium</taxon>
    </lineage>
</organism>
<evidence type="ECO:0000313" key="4">
    <source>
        <dbReference type="Proteomes" id="UP000184526"/>
    </source>
</evidence>
<keyword evidence="4" id="KW-1185">Reference proteome</keyword>
<dbReference type="NCBIfam" id="NF005304">
    <property type="entry name" value="PRK06835.1"/>
    <property type="match status" value="1"/>
</dbReference>
<protein>
    <submittedName>
        <fullName evidence="3">DNA replication protein DnaC</fullName>
    </submittedName>
</protein>
<dbReference type="PANTHER" id="PTHR30050">
    <property type="entry name" value="CHROMOSOMAL REPLICATION INITIATOR PROTEIN DNAA"/>
    <property type="match status" value="1"/>
</dbReference>
<dbReference type="CDD" id="cd00009">
    <property type="entry name" value="AAA"/>
    <property type="match status" value="1"/>
</dbReference>
<dbReference type="Gene3D" id="3.40.50.300">
    <property type="entry name" value="P-loop containing nucleotide triphosphate hydrolases"/>
    <property type="match status" value="1"/>
</dbReference>
<dbReference type="Proteomes" id="UP000184526">
    <property type="component" value="Unassembled WGS sequence"/>
</dbReference>
<dbReference type="PANTHER" id="PTHR30050:SF4">
    <property type="entry name" value="ATP-BINDING PROTEIN RV3427C IN INSERTION SEQUENCE-RELATED"/>
    <property type="match status" value="1"/>
</dbReference>
<reference evidence="3 4" key="1">
    <citation type="submission" date="2016-11" db="EMBL/GenBank/DDBJ databases">
        <authorList>
            <person name="Jaros S."/>
            <person name="Januszkiewicz K."/>
            <person name="Wedrychowicz H."/>
        </authorList>
    </citation>
    <scope>NUCLEOTIDE SEQUENCE [LARGE SCALE GENOMIC DNA]</scope>
    <source>
        <strain evidence="3 4">DSM 3089</strain>
    </source>
</reference>
<dbReference type="OrthoDB" id="9776217at2"/>
<accession>A0A1M5XBF3</accession>
<proteinExistence type="predicted"/>
<dbReference type="InterPro" id="IPR002611">
    <property type="entry name" value="IstB_ATP-bd"/>
</dbReference>
<gene>
    <name evidence="3" type="ORF">SAMN02745196_02135</name>
</gene>